<protein>
    <submittedName>
        <fullName evidence="1">Uncharacterized protein</fullName>
    </submittedName>
</protein>
<evidence type="ECO:0000313" key="1">
    <source>
        <dbReference type="EMBL" id="KAI0030467.1"/>
    </source>
</evidence>
<keyword evidence="2" id="KW-1185">Reference proteome</keyword>
<dbReference type="EMBL" id="MU273620">
    <property type="protein sequence ID" value="KAI0030467.1"/>
    <property type="molecule type" value="Genomic_DNA"/>
</dbReference>
<proteinExistence type="predicted"/>
<gene>
    <name evidence="1" type="ORF">K488DRAFT_54174</name>
</gene>
<comment type="caution">
    <text evidence="1">The sequence shown here is derived from an EMBL/GenBank/DDBJ whole genome shotgun (WGS) entry which is preliminary data.</text>
</comment>
<reference evidence="1" key="1">
    <citation type="submission" date="2021-02" db="EMBL/GenBank/DDBJ databases">
        <authorList>
            <consortium name="DOE Joint Genome Institute"/>
            <person name="Ahrendt S."/>
            <person name="Looney B.P."/>
            <person name="Miyauchi S."/>
            <person name="Morin E."/>
            <person name="Drula E."/>
            <person name="Courty P.E."/>
            <person name="Chicoki N."/>
            <person name="Fauchery L."/>
            <person name="Kohler A."/>
            <person name="Kuo A."/>
            <person name="Labutti K."/>
            <person name="Pangilinan J."/>
            <person name="Lipzen A."/>
            <person name="Riley R."/>
            <person name="Andreopoulos W."/>
            <person name="He G."/>
            <person name="Johnson J."/>
            <person name="Barry K.W."/>
            <person name="Grigoriev I.V."/>
            <person name="Nagy L."/>
            <person name="Hibbett D."/>
            <person name="Henrissat B."/>
            <person name="Matheny P.B."/>
            <person name="Labbe J."/>
            <person name="Martin F."/>
        </authorList>
    </citation>
    <scope>NUCLEOTIDE SEQUENCE</scope>
    <source>
        <strain evidence="1">EC-137</strain>
    </source>
</reference>
<accession>A0ACB8QFP2</accession>
<sequence>MNKSRALAAAFQFRTSPSSTDHLQRVQGVSRYHSNGDEDGTTLSSTDSAGSALYVNHPIATLLLCEGNLFLAIGDVICLKVHSKHTDHVSISLLNEPHAVQVTYQLLRLIPAPADNAGSPNPRWQASGLVSGLARTVAGLLVLPINPNLTGTPNGTPAFTFEGEQLLSLAMALNERIALSHASRSDVPKIAPDVQYPYRNNLGHACFLAEYTQDDDDSASLRHDLKFCPLCKHPPTSFDSYSGVQIITHLSVYQLYDPRTSRHDFPEEPCGLCSGGPNNCKIFLVKPSHGSKGTFQVDPHRSTCPRRFQTFHYASAARSTEFSPCTNVPLICKLCGPEKPAVWRYNYHHHLRTTHPLAHLEEFCAGFEVSDAEHEAMGLLRLDASPVPHGASP</sequence>
<organism evidence="1 2">
    <name type="scientific">Vararia minispora EC-137</name>
    <dbReference type="NCBI Taxonomy" id="1314806"/>
    <lineage>
        <taxon>Eukaryota</taxon>
        <taxon>Fungi</taxon>
        <taxon>Dikarya</taxon>
        <taxon>Basidiomycota</taxon>
        <taxon>Agaricomycotina</taxon>
        <taxon>Agaricomycetes</taxon>
        <taxon>Russulales</taxon>
        <taxon>Lachnocladiaceae</taxon>
        <taxon>Vararia</taxon>
    </lineage>
</organism>
<reference evidence="1" key="2">
    <citation type="journal article" date="2022" name="New Phytol.">
        <title>Evolutionary transition to the ectomycorrhizal habit in the genomes of a hyperdiverse lineage of mushroom-forming fungi.</title>
        <authorList>
            <person name="Looney B."/>
            <person name="Miyauchi S."/>
            <person name="Morin E."/>
            <person name="Drula E."/>
            <person name="Courty P.E."/>
            <person name="Kohler A."/>
            <person name="Kuo A."/>
            <person name="LaButti K."/>
            <person name="Pangilinan J."/>
            <person name="Lipzen A."/>
            <person name="Riley R."/>
            <person name="Andreopoulos W."/>
            <person name="He G."/>
            <person name="Johnson J."/>
            <person name="Nolan M."/>
            <person name="Tritt A."/>
            <person name="Barry K.W."/>
            <person name="Grigoriev I.V."/>
            <person name="Nagy L.G."/>
            <person name="Hibbett D."/>
            <person name="Henrissat B."/>
            <person name="Matheny P.B."/>
            <person name="Labbe J."/>
            <person name="Martin F.M."/>
        </authorList>
    </citation>
    <scope>NUCLEOTIDE SEQUENCE</scope>
    <source>
        <strain evidence="1">EC-137</strain>
    </source>
</reference>
<evidence type="ECO:0000313" key="2">
    <source>
        <dbReference type="Proteomes" id="UP000814128"/>
    </source>
</evidence>
<name>A0ACB8QFP2_9AGAM</name>
<dbReference type="Proteomes" id="UP000814128">
    <property type="component" value="Unassembled WGS sequence"/>
</dbReference>